<evidence type="ECO:0000313" key="4">
    <source>
        <dbReference type="Proteomes" id="UP001166286"/>
    </source>
</evidence>
<evidence type="ECO:0000313" key="3">
    <source>
        <dbReference type="EMBL" id="KAK0507788.1"/>
    </source>
</evidence>
<protein>
    <recommendedName>
        <fullName evidence="5">PH domain-containing protein</fullName>
    </recommendedName>
</protein>
<dbReference type="InterPro" id="IPR025187">
    <property type="entry name" value="DUF4112"/>
</dbReference>
<evidence type="ECO:0000256" key="2">
    <source>
        <dbReference type="SAM" id="Phobius"/>
    </source>
</evidence>
<keyword evidence="2" id="KW-0472">Membrane</keyword>
<reference evidence="3" key="1">
    <citation type="submission" date="2023-03" db="EMBL/GenBank/DDBJ databases">
        <title>Complete genome of Cladonia borealis.</title>
        <authorList>
            <person name="Park H."/>
        </authorList>
    </citation>
    <scope>NUCLEOTIDE SEQUENCE</scope>
    <source>
        <strain evidence="3">ANT050790</strain>
    </source>
</reference>
<dbReference type="PANTHER" id="PTHR35519">
    <property type="entry name" value="MEMBRANE PROTEINS"/>
    <property type="match status" value="1"/>
</dbReference>
<feature type="compositionally biased region" description="Basic and acidic residues" evidence="1">
    <location>
        <begin position="239"/>
        <end position="251"/>
    </location>
</feature>
<gene>
    <name evidence="3" type="ORF">JMJ35_009677</name>
</gene>
<dbReference type="Pfam" id="PF13430">
    <property type="entry name" value="DUF4112"/>
    <property type="match status" value="1"/>
</dbReference>
<keyword evidence="2" id="KW-1133">Transmembrane helix</keyword>
<feature type="transmembrane region" description="Helical" evidence="2">
    <location>
        <begin position="100"/>
        <end position="121"/>
    </location>
</feature>
<dbReference type="EMBL" id="JAFEKC020000022">
    <property type="protein sequence ID" value="KAK0507788.1"/>
    <property type="molecule type" value="Genomic_DNA"/>
</dbReference>
<evidence type="ECO:0008006" key="5">
    <source>
        <dbReference type="Google" id="ProtNLM"/>
    </source>
</evidence>
<organism evidence="3 4">
    <name type="scientific">Cladonia borealis</name>
    <dbReference type="NCBI Taxonomy" id="184061"/>
    <lineage>
        <taxon>Eukaryota</taxon>
        <taxon>Fungi</taxon>
        <taxon>Dikarya</taxon>
        <taxon>Ascomycota</taxon>
        <taxon>Pezizomycotina</taxon>
        <taxon>Lecanoromycetes</taxon>
        <taxon>OSLEUM clade</taxon>
        <taxon>Lecanoromycetidae</taxon>
        <taxon>Lecanorales</taxon>
        <taxon>Lecanorineae</taxon>
        <taxon>Cladoniaceae</taxon>
        <taxon>Cladonia</taxon>
    </lineage>
</organism>
<keyword evidence="2" id="KW-0812">Transmembrane</keyword>
<comment type="caution">
    <text evidence="3">The sequence shown here is derived from an EMBL/GenBank/DDBJ whole genome shotgun (WGS) entry which is preliminary data.</text>
</comment>
<dbReference type="AlphaFoldDB" id="A0AA39QU57"/>
<dbReference type="Proteomes" id="UP001166286">
    <property type="component" value="Unassembled WGS sequence"/>
</dbReference>
<feature type="region of interest" description="Disordered" evidence="1">
    <location>
        <begin position="214"/>
        <end position="315"/>
    </location>
</feature>
<sequence length="315" mass="34181">MADKMAMKMGQRYLKKKLAGKQGKQDKQADQTQADNYSFLHYTLKDDHGKSKTKEKDVAYYTAQGVPAKDAKILLTVMHRANKLDSGIHFLWFKMGWSSVIGLAVPVAGDFVDAGLSYLLVYRKVKQVSDGEYKKGMQSQVAGNMLLGLAIGFTPYVGEIVDTVLRFNTRSAKALEKMLLRRAAEARKSAADAEKADVGMETAAPVAARNHAAANTSYQAKPVRRTPAGQKSQPARNMPTRDDKQYGDIHKRIAAKSANEPGNKSQKAKSGGSWFGKRGAQTGHIQNGRTGGGGAEVAPVPPPRPAASERGDGWF</sequence>
<accession>A0AA39QU57</accession>
<feature type="transmembrane region" description="Helical" evidence="2">
    <location>
        <begin position="141"/>
        <end position="158"/>
    </location>
</feature>
<evidence type="ECO:0000256" key="1">
    <source>
        <dbReference type="SAM" id="MobiDB-lite"/>
    </source>
</evidence>
<name>A0AA39QU57_9LECA</name>
<proteinExistence type="predicted"/>
<dbReference type="PANTHER" id="PTHR35519:SF2">
    <property type="entry name" value="PH DOMAIN PROTEIN"/>
    <property type="match status" value="1"/>
</dbReference>
<keyword evidence="4" id="KW-1185">Reference proteome</keyword>